<dbReference type="InterPro" id="IPR035979">
    <property type="entry name" value="RBD_domain_sf"/>
</dbReference>
<organism evidence="1 2">
    <name type="scientific">Streblomastix strix</name>
    <dbReference type="NCBI Taxonomy" id="222440"/>
    <lineage>
        <taxon>Eukaryota</taxon>
        <taxon>Metamonada</taxon>
        <taxon>Preaxostyla</taxon>
        <taxon>Oxymonadida</taxon>
        <taxon>Streblomastigidae</taxon>
        <taxon>Streblomastix</taxon>
    </lineage>
</organism>
<dbReference type="EMBL" id="SNRW01004592">
    <property type="protein sequence ID" value="KAA6386916.1"/>
    <property type="molecule type" value="Genomic_DNA"/>
</dbReference>
<proteinExistence type="predicted"/>
<reference evidence="1 2" key="1">
    <citation type="submission" date="2019-03" db="EMBL/GenBank/DDBJ databases">
        <title>Single cell metagenomics reveals metabolic interactions within the superorganism composed of flagellate Streblomastix strix and complex community of Bacteroidetes bacteria on its surface.</title>
        <authorList>
            <person name="Treitli S.C."/>
            <person name="Kolisko M."/>
            <person name="Husnik F."/>
            <person name="Keeling P."/>
            <person name="Hampl V."/>
        </authorList>
    </citation>
    <scope>NUCLEOTIDE SEQUENCE [LARGE SCALE GENOMIC DNA]</scope>
    <source>
        <strain evidence="1">ST1C</strain>
    </source>
</reference>
<dbReference type="GO" id="GO:0003676">
    <property type="term" value="F:nucleic acid binding"/>
    <property type="evidence" value="ECO:0007669"/>
    <property type="project" value="InterPro"/>
</dbReference>
<sequence>MTKQPRIEEEKEDFCSKIDKSEQQLIPPGIFQQFGDFIALCSDIEAGTKQNELRSFLSKFGQIQFLWLEDINGLGYRQALIFFSSQEQLDNLIQNKYLNFTSLITVEQCSKQEKKISEMFLIAFYEKDPIQQKIKAQQFYEQGFIRDIHNILEQINENQIEGRIPQGRFLTLPENFHLITKFGCYLLSFVINLYPLSAKAAINYKILQQIMNLISALPLYYINDYHTEIISHLMRKSNDTSKREILANGGLQTLSRLLDHTNLKIKMDIITSMINILYTREFGLTSRTIHPLYSDAKNDGVIFQVYQNCLVHGENDFLKDYAAYILSTLLRGQEVNLKMKQPLFSHLKSLFSKEMPSDQVACMLDMLCGLAVDEGNISEIASKNFIKTVVNLSQSSDQKIHHFSLELLLRLTEKGNELENEIKNSIDILDFLKLIGDSNIQFDDQILVFLMKHSDELCK</sequence>
<gene>
    <name evidence="1" type="ORF">EZS28_017555</name>
</gene>
<comment type="caution">
    <text evidence="1">The sequence shown here is derived from an EMBL/GenBank/DDBJ whole genome shotgun (WGS) entry which is preliminary data.</text>
</comment>
<evidence type="ECO:0000313" key="2">
    <source>
        <dbReference type="Proteomes" id="UP000324800"/>
    </source>
</evidence>
<dbReference type="InterPro" id="IPR016024">
    <property type="entry name" value="ARM-type_fold"/>
</dbReference>
<dbReference type="Gene3D" id="1.25.10.10">
    <property type="entry name" value="Leucine-rich Repeat Variant"/>
    <property type="match status" value="1"/>
</dbReference>
<accession>A0A5J4VXL1</accession>
<evidence type="ECO:0008006" key="3">
    <source>
        <dbReference type="Google" id="ProtNLM"/>
    </source>
</evidence>
<evidence type="ECO:0000313" key="1">
    <source>
        <dbReference type="EMBL" id="KAA6386916.1"/>
    </source>
</evidence>
<dbReference type="SUPFAM" id="SSF48371">
    <property type="entry name" value="ARM repeat"/>
    <property type="match status" value="1"/>
</dbReference>
<dbReference type="Proteomes" id="UP000324800">
    <property type="component" value="Unassembled WGS sequence"/>
</dbReference>
<name>A0A5J4VXL1_9EUKA</name>
<dbReference type="InterPro" id="IPR011989">
    <property type="entry name" value="ARM-like"/>
</dbReference>
<dbReference type="SUPFAM" id="SSF54928">
    <property type="entry name" value="RNA-binding domain, RBD"/>
    <property type="match status" value="1"/>
</dbReference>
<protein>
    <recommendedName>
        <fullName evidence="3">RRM domain-containing protein</fullName>
    </recommendedName>
</protein>
<dbReference type="AlphaFoldDB" id="A0A5J4VXL1"/>